<keyword evidence="8 13" id="KW-0460">Magnesium</keyword>
<protein>
    <recommendedName>
        <fullName evidence="13 14">Crossover junction endodeoxyribonuclease RuvC</fullName>
        <ecNumber evidence="13 14">3.1.21.10</ecNumber>
    </recommendedName>
    <alternativeName>
        <fullName evidence="13">Holliday junction nuclease RuvC</fullName>
    </alternativeName>
    <alternativeName>
        <fullName evidence="13">Holliday junction resolvase RuvC</fullName>
    </alternativeName>
</protein>
<dbReference type="SUPFAM" id="SSF53098">
    <property type="entry name" value="Ribonuclease H-like"/>
    <property type="match status" value="1"/>
</dbReference>
<reference evidence="15" key="1">
    <citation type="journal article" date="2020" name="mSystems">
        <title>Genome- and Community-Level Interaction Insights into Carbon Utilization and Element Cycling Functions of Hydrothermarchaeota in Hydrothermal Sediment.</title>
        <authorList>
            <person name="Zhou Z."/>
            <person name="Liu Y."/>
            <person name="Xu W."/>
            <person name="Pan J."/>
            <person name="Luo Z.H."/>
            <person name="Li M."/>
        </authorList>
    </citation>
    <scope>NUCLEOTIDE SEQUENCE [LARGE SCALE GENOMIC DNA]</scope>
    <source>
        <strain evidence="15">HyVt-45</strain>
    </source>
</reference>
<dbReference type="HAMAP" id="MF_00034">
    <property type="entry name" value="RuvC"/>
    <property type="match status" value="1"/>
</dbReference>
<dbReference type="PANTHER" id="PTHR30194">
    <property type="entry name" value="CROSSOVER JUNCTION ENDODEOXYRIBONUCLEASE RUVC"/>
    <property type="match status" value="1"/>
</dbReference>
<dbReference type="PANTHER" id="PTHR30194:SF3">
    <property type="entry name" value="CROSSOVER JUNCTION ENDODEOXYRIBONUCLEASE RUVC"/>
    <property type="match status" value="1"/>
</dbReference>
<keyword evidence="11 13" id="KW-0234">DNA repair</keyword>
<keyword evidence="2 13" id="KW-0963">Cytoplasm</keyword>
<comment type="function">
    <text evidence="13">The RuvA-RuvB-RuvC complex processes Holliday junction (HJ) DNA during genetic recombination and DNA repair. Endonuclease that resolves HJ intermediates. Cleaves cruciform DNA by making single-stranded nicks across the HJ at symmetrical positions within the homologous arms, yielding a 5'-phosphate and a 3'-hydroxyl group; requires a central core of homology in the junction. The consensus cleavage sequence is 5'-(A/T)TT(C/G)-3'. Cleavage occurs on the 3'-side of the TT dinucleotide at the point of strand exchange. HJ branch migration catalyzed by RuvA-RuvB allows RuvC to scan DNA until it finds its consensus sequence, where it cleaves and resolves the cruciform DNA.</text>
</comment>
<dbReference type="Pfam" id="PF02075">
    <property type="entry name" value="RuvC"/>
    <property type="match status" value="1"/>
</dbReference>
<dbReference type="AlphaFoldDB" id="A0A7V1I3L8"/>
<keyword evidence="6 13" id="KW-0227">DNA damage</keyword>
<evidence type="ECO:0000313" key="15">
    <source>
        <dbReference type="EMBL" id="HEB73844.1"/>
    </source>
</evidence>
<organism evidence="15">
    <name type="scientific">Desulfofervidus auxilii</name>
    <dbReference type="NCBI Taxonomy" id="1621989"/>
    <lineage>
        <taxon>Bacteria</taxon>
        <taxon>Pseudomonadati</taxon>
        <taxon>Thermodesulfobacteriota</taxon>
        <taxon>Candidatus Desulfofervidia</taxon>
        <taxon>Candidatus Desulfofervidales</taxon>
        <taxon>Candidatus Desulfofervidaceae</taxon>
        <taxon>Candidatus Desulfofervidus</taxon>
    </lineage>
</organism>
<dbReference type="EMBL" id="DRKW01000071">
    <property type="protein sequence ID" value="HEB73844.1"/>
    <property type="molecule type" value="Genomic_DNA"/>
</dbReference>
<evidence type="ECO:0000256" key="14">
    <source>
        <dbReference type="NCBIfam" id="TIGR00228"/>
    </source>
</evidence>
<keyword evidence="5 13" id="KW-0255">Endonuclease</keyword>
<keyword evidence="3 13" id="KW-0540">Nuclease</keyword>
<evidence type="ECO:0000256" key="9">
    <source>
        <dbReference type="ARBA" id="ARBA00023125"/>
    </source>
</evidence>
<evidence type="ECO:0000256" key="4">
    <source>
        <dbReference type="ARBA" id="ARBA00022723"/>
    </source>
</evidence>
<dbReference type="NCBIfam" id="TIGR00228">
    <property type="entry name" value="ruvC"/>
    <property type="match status" value="1"/>
</dbReference>
<feature type="active site" evidence="13">
    <location>
        <position position="7"/>
    </location>
</feature>
<evidence type="ECO:0000256" key="11">
    <source>
        <dbReference type="ARBA" id="ARBA00023204"/>
    </source>
</evidence>
<evidence type="ECO:0000256" key="13">
    <source>
        <dbReference type="HAMAP-Rule" id="MF_00034"/>
    </source>
</evidence>
<evidence type="ECO:0000256" key="3">
    <source>
        <dbReference type="ARBA" id="ARBA00022722"/>
    </source>
</evidence>
<dbReference type="GO" id="GO:0006281">
    <property type="term" value="P:DNA repair"/>
    <property type="evidence" value="ECO:0007669"/>
    <property type="project" value="UniProtKB-UniRule"/>
</dbReference>
<comment type="cofactor">
    <cofactor evidence="13">
        <name>Mg(2+)</name>
        <dbReference type="ChEBI" id="CHEBI:18420"/>
    </cofactor>
    <text evidence="13">Binds 2 Mg(2+) ion per subunit.</text>
</comment>
<evidence type="ECO:0000256" key="2">
    <source>
        <dbReference type="ARBA" id="ARBA00022490"/>
    </source>
</evidence>
<dbReference type="InterPro" id="IPR002176">
    <property type="entry name" value="X-over_junc_endoDNase_RuvC"/>
</dbReference>
<dbReference type="FunFam" id="3.30.420.10:FF:000002">
    <property type="entry name" value="Crossover junction endodeoxyribonuclease RuvC"/>
    <property type="match status" value="1"/>
</dbReference>
<evidence type="ECO:0000256" key="7">
    <source>
        <dbReference type="ARBA" id="ARBA00022801"/>
    </source>
</evidence>
<dbReference type="CDD" id="cd16962">
    <property type="entry name" value="RuvC"/>
    <property type="match status" value="1"/>
</dbReference>
<evidence type="ECO:0000256" key="12">
    <source>
        <dbReference type="ARBA" id="ARBA00029354"/>
    </source>
</evidence>
<keyword evidence="7 13" id="KW-0378">Hydrolase</keyword>
<dbReference type="GO" id="GO:0005737">
    <property type="term" value="C:cytoplasm"/>
    <property type="evidence" value="ECO:0007669"/>
    <property type="project" value="UniProtKB-SubCell"/>
</dbReference>
<dbReference type="GO" id="GO:0008821">
    <property type="term" value="F:crossover junction DNA endonuclease activity"/>
    <property type="evidence" value="ECO:0007669"/>
    <property type="project" value="UniProtKB-UniRule"/>
</dbReference>
<dbReference type="EC" id="3.1.21.10" evidence="13 14"/>
<dbReference type="Gene3D" id="3.30.420.10">
    <property type="entry name" value="Ribonuclease H-like superfamily/Ribonuclease H"/>
    <property type="match status" value="1"/>
</dbReference>
<dbReference type="GO" id="GO:0006310">
    <property type="term" value="P:DNA recombination"/>
    <property type="evidence" value="ECO:0007669"/>
    <property type="project" value="UniProtKB-UniRule"/>
</dbReference>
<feature type="binding site" evidence="13">
    <location>
        <position position="7"/>
    </location>
    <ligand>
        <name>Mg(2+)</name>
        <dbReference type="ChEBI" id="CHEBI:18420"/>
        <label>1</label>
    </ligand>
</feature>
<name>A0A7V1I3L8_DESA2</name>
<gene>
    <name evidence="13 15" type="primary">ruvC</name>
    <name evidence="15" type="ORF">ENJ03_01305</name>
</gene>
<dbReference type="InterPro" id="IPR012337">
    <property type="entry name" value="RNaseH-like_sf"/>
</dbReference>
<dbReference type="InterPro" id="IPR036397">
    <property type="entry name" value="RNaseH_sf"/>
</dbReference>
<comment type="subcellular location">
    <subcellularLocation>
        <location evidence="13">Cytoplasm</location>
    </subcellularLocation>
</comment>
<dbReference type="GO" id="GO:0000287">
    <property type="term" value="F:magnesium ion binding"/>
    <property type="evidence" value="ECO:0007669"/>
    <property type="project" value="UniProtKB-UniRule"/>
</dbReference>
<evidence type="ECO:0000256" key="6">
    <source>
        <dbReference type="ARBA" id="ARBA00022763"/>
    </source>
</evidence>
<dbReference type="GO" id="GO:0048476">
    <property type="term" value="C:Holliday junction resolvase complex"/>
    <property type="evidence" value="ECO:0007669"/>
    <property type="project" value="UniProtKB-UniRule"/>
</dbReference>
<evidence type="ECO:0000256" key="8">
    <source>
        <dbReference type="ARBA" id="ARBA00022842"/>
    </source>
</evidence>
<comment type="similarity">
    <text evidence="1 13">Belongs to the RuvC family.</text>
</comment>
<evidence type="ECO:0000256" key="5">
    <source>
        <dbReference type="ARBA" id="ARBA00022759"/>
    </source>
</evidence>
<comment type="catalytic activity">
    <reaction evidence="12 13">
        <text>Endonucleolytic cleavage at a junction such as a reciprocal single-stranded crossover between two homologous DNA duplexes (Holliday junction).</text>
        <dbReference type="EC" id="3.1.21.10"/>
    </reaction>
</comment>
<keyword evidence="4 13" id="KW-0479">Metal-binding</keyword>
<keyword evidence="9 13" id="KW-0238">DNA-binding</keyword>
<feature type="binding site" evidence="13">
    <location>
        <position position="139"/>
    </location>
    <ligand>
        <name>Mg(2+)</name>
        <dbReference type="ChEBI" id="CHEBI:18420"/>
        <label>1</label>
    </ligand>
</feature>
<dbReference type="Proteomes" id="UP000886268">
    <property type="component" value="Unassembled WGS sequence"/>
</dbReference>
<sequence length="156" mass="17410">MRVIGIDLGLLQSGYGIVERNGRDFSCLCWGEIHLPKKAPVGQKLCVFYEQIEAIIKKYHPHEVIIEEIYLANNVKTALALGQVRGVVVFLAERCGLPVFSYSPLKVKQAVVDYGLAHKEQVKNMVQRLLNLKETPGQHAADALGVALCHLQHLRL</sequence>
<comment type="caution">
    <text evidence="15">The sequence shown here is derived from an EMBL/GenBank/DDBJ whole genome shotgun (WGS) entry which is preliminary data.</text>
</comment>
<accession>A0A7V1I3L8</accession>
<feature type="binding site" evidence="13">
    <location>
        <position position="67"/>
    </location>
    <ligand>
        <name>Mg(2+)</name>
        <dbReference type="ChEBI" id="CHEBI:18420"/>
        <label>2</label>
    </ligand>
</feature>
<dbReference type="GO" id="GO:0003677">
    <property type="term" value="F:DNA binding"/>
    <property type="evidence" value="ECO:0007669"/>
    <property type="project" value="UniProtKB-KW"/>
</dbReference>
<feature type="active site" evidence="13">
    <location>
        <position position="67"/>
    </location>
</feature>
<evidence type="ECO:0000256" key="10">
    <source>
        <dbReference type="ARBA" id="ARBA00023172"/>
    </source>
</evidence>
<comment type="subunit">
    <text evidence="13">Homodimer which binds Holliday junction (HJ) DNA. The HJ becomes 2-fold symmetrical on binding to RuvC with unstacked arms; it has a different conformation from HJ DNA in complex with RuvA. In the full resolvosome a probable DNA-RuvA(4)-RuvB(12)-RuvC(2) complex forms which resolves the HJ.</text>
</comment>
<dbReference type="PRINTS" id="PR00696">
    <property type="entry name" value="RSOLVASERUVC"/>
</dbReference>
<evidence type="ECO:0000256" key="1">
    <source>
        <dbReference type="ARBA" id="ARBA00009518"/>
    </source>
</evidence>
<proteinExistence type="inferred from homology"/>
<feature type="active site" evidence="13">
    <location>
        <position position="139"/>
    </location>
</feature>
<keyword evidence="10 13" id="KW-0233">DNA recombination</keyword>